<protein>
    <submittedName>
        <fullName evidence="1">Uncharacterized protein</fullName>
    </submittedName>
</protein>
<sequence length="256" mass="28657">MICFADYLFDDDALNLHKGKLIDHLSSVLQRLELHQRQLKAELSSVLFHDEASTKGVSFTSLLELSSAVKSLAYDHSLGWKRDALKLHKGQLLGDLSSVFQRLELQRMLQLVTAAVVIPLSFTSLFTAQDSFQSPLSSVFKLGLGHVIKGSWESRGRRQQDAQSHVKLQINQVLRAFTHPQHVSSCFHQSMNNSRLSSRDKHFPLYKQSRDDEEYETLFANDGDLVTVLTTLLATSSSLITNSTAQAGTFLNIIIA</sequence>
<dbReference type="AlphaFoldDB" id="A0A8S9GEG6"/>
<dbReference type="Proteomes" id="UP000712281">
    <property type="component" value="Unassembled WGS sequence"/>
</dbReference>
<name>A0A8S9GEG6_BRACR</name>
<gene>
    <name evidence="1" type="ORF">F2Q68_00031308</name>
</gene>
<proteinExistence type="predicted"/>
<evidence type="ECO:0000313" key="2">
    <source>
        <dbReference type="Proteomes" id="UP000712281"/>
    </source>
</evidence>
<comment type="caution">
    <text evidence="1">The sequence shown here is derived from an EMBL/GenBank/DDBJ whole genome shotgun (WGS) entry which is preliminary data.</text>
</comment>
<accession>A0A8S9GEG6</accession>
<evidence type="ECO:0000313" key="1">
    <source>
        <dbReference type="EMBL" id="KAF2541822.1"/>
    </source>
</evidence>
<dbReference type="EMBL" id="QGKW02002005">
    <property type="protein sequence ID" value="KAF2541822.1"/>
    <property type="molecule type" value="Genomic_DNA"/>
</dbReference>
<organism evidence="1 2">
    <name type="scientific">Brassica cretica</name>
    <name type="common">Mustard</name>
    <dbReference type="NCBI Taxonomy" id="69181"/>
    <lineage>
        <taxon>Eukaryota</taxon>
        <taxon>Viridiplantae</taxon>
        <taxon>Streptophyta</taxon>
        <taxon>Embryophyta</taxon>
        <taxon>Tracheophyta</taxon>
        <taxon>Spermatophyta</taxon>
        <taxon>Magnoliopsida</taxon>
        <taxon>eudicotyledons</taxon>
        <taxon>Gunneridae</taxon>
        <taxon>Pentapetalae</taxon>
        <taxon>rosids</taxon>
        <taxon>malvids</taxon>
        <taxon>Brassicales</taxon>
        <taxon>Brassicaceae</taxon>
        <taxon>Brassiceae</taxon>
        <taxon>Brassica</taxon>
    </lineage>
</organism>
<reference evidence="1" key="1">
    <citation type="submission" date="2019-12" db="EMBL/GenBank/DDBJ databases">
        <title>Genome sequencing and annotation of Brassica cretica.</title>
        <authorList>
            <person name="Studholme D.J."/>
            <person name="Sarris P.F."/>
        </authorList>
    </citation>
    <scope>NUCLEOTIDE SEQUENCE</scope>
    <source>
        <strain evidence="1">PFS-001/15</strain>
        <tissue evidence="1">Leaf</tissue>
    </source>
</reference>